<keyword evidence="19" id="KW-1185">Reference proteome</keyword>
<evidence type="ECO:0000256" key="5">
    <source>
        <dbReference type="ARBA" id="ARBA00012266"/>
    </source>
</evidence>
<dbReference type="NCBIfam" id="TIGR00564">
    <property type="entry name" value="trpE_most"/>
    <property type="match status" value="1"/>
</dbReference>
<comment type="similarity">
    <text evidence="3 15">Belongs to the anthranilate synthase component I family.</text>
</comment>
<keyword evidence="11 15" id="KW-0057">Aromatic amino acid biosynthesis</keyword>
<dbReference type="Pfam" id="PF00425">
    <property type="entry name" value="Chorismate_bind"/>
    <property type="match status" value="1"/>
</dbReference>
<dbReference type="GO" id="GO:0046872">
    <property type="term" value="F:metal ion binding"/>
    <property type="evidence" value="ECO:0007669"/>
    <property type="project" value="UniProtKB-KW"/>
</dbReference>
<proteinExistence type="inferred from homology"/>
<dbReference type="PRINTS" id="PR00095">
    <property type="entry name" value="ANTSNTHASEI"/>
</dbReference>
<evidence type="ECO:0000256" key="8">
    <source>
        <dbReference type="ARBA" id="ARBA00022723"/>
    </source>
</evidence>
<evidence type="ECO:0000256" key="9">
    <source>
        <dbReference type="ARBA" id="ARBA00022822"/>
    </source>
</evidence>
<dbReference type="PANTHER" id="PTHR11236">
    <property type="entry name" value="AMINOBENZOATE/ANTHRANILATE SYNTHASE"/>
    <property type="match status" value="1"/>
</dbReference>
<dbReference type="Proteomes" id="UP000183104">
    <property type="component" value="Unassembled WGS sequence"/>
</dbReference>
<comment type="pathway">
    <text evidence="2 15">Amino-acid biosynthesis; L-tryptophan biosynthesis; L-tryptophan from chorismate: step 1/5.</text>
</comment>
<evidence type="ECO:0000256" key="7">
    <source>
        <dbReference type="ARBA" id="ARBA00022605"/>
    </source>
</evidence>
<evidence type="ECO:0000256" key="13">
    <source>
        <dbReference type="ARBA" id="ARBA00025634"/>
    </source>
</evidence>
<dbReference type="GO" id="GO:0004049">
    <property type="term" value="F:anthranilate synthase activity"/>
    <property type="evidence" value="ECO:0007669"/>
    <property type="project" value="UniProtKB-EC"/>
</dbReference>
<accession>A0A0P9CEV7</accession>
<keyword evidence="8 15" id="KW-0479">Metal-binding</keyword>
<dbReference type="UniPathway" id="UPA00035">
    <property type="reaction ID" value="UER00040"/>
</dbReference>
<keyword evidence="9 15" id="KW-0822">Tryptophan biosynthesis</keyword>
<comment type="subunit">
    <text evidence="4 15">Heterotetramer consisting of two non-identical subunits: a beta subunit (TrpG) and a large alpha subunit (TrpE).</text>
</comment>
<comment type="function">
    <text evidence="13 15">Part of a heterotetrameric complex that catalyzes the two-step biosynthesis of anthranilate, an intermediate in the biosynthesis of L-tryptophan. In the first step, the glutamine-binding beta subunit (TrpG) of anthranilate synthase (AS) provides the glutamine amidotransferase activity which generates ammonia as a substrate that, along with chorismate, is used in the second step, catalyzed by the large alpha subunit of AS (TrpE) to produce anthranilate. In the absence of TrpG, TrpE can synthesize anthranilate directly from chorismate and high concentrations of ammonia.</text>
</comment>
<keyword evidence="10 15" id="KW-0460">Magnesium</keyword>
<evidence type="ECO:0000313" key="19">
    <source>
        <dbReference type="Proteomes" id="UP000183104"/>
    </source>
</evidence>
<evidence type="ECO:0000256" key="3">
    <source>
        <dbReference type="ARBA" id="ARBA00009562"/>
    </source>
</evidence>
<evidence type="ECO:0000256" key="1">
    <source>
        <dbReference type="ARBA" id="ARBA00001946"/>
    </source>
</evidence>
<comment type="catalytic activity">
    <reaction evidence="14 15">
        <text>chorismate + L-glutamine = anthranilate + pyruvate + L-glutamate + H(+)</text>
        <dbReference type="Rhea" id="RHEA:21732"/>
        <dbReference type="ChEBI" id="CHEBI:15361"/>
        <dbReference type="ChEBI" id="CHEBI:15378"/>
        <dbReference type="ChEBI" id="CHEBI:16567"/>
        <dbReference type="ChEBI" id="CHEBI:29748"/>
        <dbReference type="ChEBI" id="CHEBI:29985"/>
        <dbReference type="ChEBI" id="CHEBI:58359"/>
        <dbReference type="EC" id="4.1.3.27"/>
    </reaction>
</comment>
<evidence type="ECO:0000256" key="15">
    <source>
        <dbReference type="RuleBase" id="RU364045"/>
    </source>
</evidence>
<evidence type="ECO:0000313" key="18">
    <source>
        <dbReference type="EMBL" id="SCY29234.1"/>
    </source>
</evidence>
<evidence type="ECO:0000256" key="2">
    <source>
        <dbReference type="ARBA" id="ARBA00004873"/>
    </source>
</evidence>
<evidence type="ECO:0000259" key="16">
    <source>
        <dbReference type="Pfam" id="PF00425"/>
    </source>
</evidence>
<evidence type="ECO:0000256" key="6">
    <source>
        <dbReference type="ARBA" id="ARBA00020653"/>
    </source>
</evidence>
<feature type="domain" description="Chorismate-utilising enzyme C-terminal" evidence="16">
    <location>
        <begin position="223"/>
        <end position="477"/>
    </location>
</feature>
<dbReference type="EC" id="4.1.3.27" evidence="5 15"/>
<sequence>MYRPSREQFRAYAEQGYDRIPVVREILSDLETPVSAFLKLAGKPRSFLLESVEGGEKWGRYSILGLPAREWVTLRGGTFRRHIDDRVVEEVEGAGMDRLRAWVQDVRVAPVEGLPRFAGGAVGYFSYDTVRHFEAIPETNPDPLGMADAFLVRTEQLLVFDNLSGTLQLIQPADPGDDPEAAYVRACEQIEASVAALRRPLPERSMPAPVAIREEDFHHHTSRADYEAAVERAKEYIRAGDIMQVVLSQRLSVPFPAPSFDVYRALRTLNPSPYMYFLDTGEAQVVGSSPEILARLEGGRVTVRPIAGTRRRGRSEEEDRHLEQELLADPKERAEHLMLLDLARNDAGRVSVTGTVAVDSPFAIERYSHVMHMVSNVHGHIRPDLDAFDALRAALPAGTLSGAPKVRAMEIIEELEPLRRGVYGGAVGHISHAGDQMDTAIAIRTAVIKDGWFHVQSGAGIVADSDPAAEYEETMSKSRALFRAAAMAAQGLESPGEGV</sequence>
<dbReference type="OrthoDB" id="9803598at2"/>
<keyword evidence="12 15" id="KW-0456">Lyase</keyword>
<dbReference type="SUPFAM" id="SSF56322">
    <property type="entry name" value="ADC synthase"/>
    <property type="match status" value="1"/>
</dbReference>
<dbReference type="InterPro" id="IPR005256">
    <property type="entry name" value="Anth_synth_I_PabB"/>
</dbReference>
<evidence type="ECO:0000256" key="4">
    <source>
        <dbReference type="ARBA" id="ARBA00011575"/>
    </source>
</evidence>
<dbReference type="PATRIC" id="fig|381306.5.peg.2105"/>
<evidence type="ECO:0000256" key="11">
    <source>
        <dbReference type="ARBA" id="ARBA00023141"/>
    </source>
</evidence>
<evidence type="ECO:0000256" key="12">
    <source>
        <dbReference type="ARBA" id="ARBA00023239"/>
    </source>
</evidence>
<dbReference type="InterPro" id="IPR006805">
    <property type="entry name" value="Anth_synth_I_N"/>
</dbReference>
<evidence type="ECO:0000256" key="14">
    <source>
        <dbReference type="ARBA" id="ARBA00047683"/>
    </source>
</evidence>
<evidence type="ECO:0000259" key="17">
    <source>
        <dbReference type="Pfam" id="PF04715"/>
    </source>
</evidence>
<reference evidence="19" key="1">
    <citation type="submission" date="2016-10" db="EMBL/GenBank/DDBJ databases">
        <authorList>
            <person name="Varghese N."/>
        </authorList>
    </citation>
    <scope>NUCLEOTIDE SEQUENCE [LARGE SCALE GENOMIC DNA]</scope>
    <source>
        <strain evidence="19">HL 19</strain>
    </source>
</reference>
<dbReference type="RefSeq" id="WP_054965075.1">
    <property type="nucleotide sequence ID" value="NZ_FMUN01000004.1"/>
</dbReference>
<evidence type="ECO:0000256" key="10">
    <source>
        <dbReference type="ARBA" id="ARBA00022842"/>
    </source>
</evidence>
<dbReference type="Gene3D" id="3.60.120.10">
    <property type="entry name" value="Anthranilate synthase"/>
    <property type="match status" value="1"/>
</dbReference>
<dbReference type="InterPro" id="IPR015890">
    <property type="entry name" value="Chorismate_C"/>
</dbReference>
<dbReference type="PANTHER" id="PTHR11236:SF48">
    <property type="entry name" value="ISOCHORISMATE SYNTHASE MENF"/>
    <property type="match status" value="1"/>
</dbReference>
<dbReference type="AlphaFoldDB" id="A0A0P9CEV7"/>
<dbReference type="GO" id="GO:0000162">
    <property type="term" value="P:L-tryptophan biosynthetic process"/>
    <property type="evidence" value="ECO:0007669"/>
    <property type="project" value="UniProtKB-UniPathway"/>
</dbReference>
<name>A0A0P9CEV7_9GAMM</name>
<dbReference type="EMBL" id="FMUN01000004">
    <property type="protein sequence ID" value="SCY29234.1"/>
    <property type="molecule type" value="Genomic_DNA"/>
</dbReference>
<comment type="cofactor">
    <cofactor evidence="1 15">
        <name>Mg(2+)</name>
        <dbReference type="ChEBI" id="CHEBI:18420"/>
    </cofactor>
</comment>
<dbReference type="InterPro" id="IPR005801">
    <property type="entry name" value="ADC_synthase"/>
</dbReference>
<dbReference type="STRING" id="381306.AN478_02670"/>
<keyword evidence="7 15" id="KW-0028">Amino-acid biosynthesis</keyword>
<gene>
    <name evidence="15" type="primary">trpE</name>
    <name evidence="18" type="ORF">SAMN05661077_1734</name>
</gene>
<feature type="domain" description="Anthranilate synthase component I N-terminal" evidence="17">
    <location>
        <begin position="29"/>
        <end position="168"/>
    </location>
</feature>
<dbReference type="InterPro" id="IPR019999">
    <property type="entry name" value="Anth_synth_I-like"/>
</dbReference>
<organism evidence="18 19">
    <name type="scientific">Thiohalorhabdus denitrificans</name>
    <dbReference type="NCBI Taxonomy" id="381306"/>
    <lineage>
        <taxon>Bacteria</taxon>
        <taxon>Pseudomonadati</taxon>
        <taxon>Pseudomonadota</taxon>
        <taxon>Gammaproteobacteria</taxon>
        <taxon>Thiohalorhabdales</taxon>
        <taxon>Thiohalorhabdaceae</taxon>
        <taxon>Thiohalorhabdus</taxon>
    </lineage>
</organism>
<dbReference type="Pfam" id="PF04715">
    <property type="entry name" value="Anth_synt_I_N"/>
    <property type="match status" value="1"/>
</dbReference>
<protein>
    <recommendedName>
        <fullName evidence="6 15">Anthranilate synthase component 1</fullName>
        <ecNumber evidence="5 15">4.1.3.27</ecNumber>
    </recommendedName>
</protein>